<keyword evidence="1" id="KW-1133">Transmembrane helix</keyword>
<accession>A0A645AXF1</accession>
<evidence type="ECO:0000256" key="1">
    <source>
        <dbReference type="SAM" id="Phobius"/>
    </source>
</evidence>
<organism evidence="2">
    <name type="scientific">bioreactor metagenome</name>
    <dbReference type="NCBI Taxonomy" id="1076179"/>
    <lineage>
        <taxon>unclassified sequences</taxon>
        <taxon>metagenomes</taxon>
        <taxon>ecological metagenomes</taxon>
    </lineage>
</organism>
<dbReference type="EMBL" id="VSSQ01016463">
    <property type="protein sequence ID" value="MPM57827.1"/>
    <property type="molecule type" value="Genomic_DNA"/>
</dbReference>
<sequence>MQAILFVLSIVVFAFGVLLIYQLLKPLVLDKIRVSKWIILAVALIEFIVPSIIWTTMPNIFVKYIVPGVFVILFLWFLDLSGYIKKNQQRVASYKKNKNKSNVVIKPKAKPNRVKK</sequence>
<feature type="transmembrane region" description="Helical" evidence="1">
    <location>
        <begin position="60"/>
        <end position="78"/>
    </location>
</feature>
<proteinExistence type="predicted"/>
<feature type="transmembrane region" description="Helical" evidence="1">
    <location>
        <begin position="6"/>
        <end position="24"/>
    </location>
</feature>
<keyword evidence="1" id="KW-0812">Transmembrane</keyword>
<evidence type="ECO:0000313" key="2">
    <source>
        <dbReference type="EMBL" id="MPM57827.1"/>
    </source>
</evidence>
<reference evidence="2" key="1">
    <citation type="submission" date="2019-08" db="EMBL/GenBank/DDBJ databases">
        <authorList>
            <person name="Kucharzyk K."/>
            <person name="Murdoch R.W."/>
            <person name="Higgins S."/>
            <person name="Loffler F."/>
        </authorList>
    </citation>
    <scope>NUCLEOTIDE SEQUENCE</scope>
</reference>
<gene>
    <name evidence="2" type="ORF">SDC9_104650</name>
</gene>
<comment type="caution">
    <text evidence="2">The sequence shown here is derived from an EMBL/GenBank/DDBJ whole genome shotgun (WGS) entry which is preliminary data.</text>
</comment>
<feature type="transmembrane region" description="Helical" evidence="1">
    <location>
        <begin position="36"/>
        <end position="54"/>
    </location>
</feature>
<name>A0A645AXF1_9ZZZZ</name>
<keyword evidence="1" id="KW-0472">Membrane</keyword>
<dbReference type="AlphaFoldDB" id="A0A645AXF1"/>
<protein>
    <submittedName>
        <fullName evidence="2">Uncharacterized protein</fullName>
    </submittedName>
</protein>